<dbReference type="OrthoDB" id="9785122at2"/>
<protein>
    <recommendedName>
        <fullName evidence="3">Toxin-antitoxin system YwqK family antitoxin</fullName>
    </recommendedName>
</protein>
<accession>A0A5C6RQI5</accession>
<dbReference type="Pfam" id="PF07661">
    <property type="entry name" value="MORN_2"/>
    <property type="match status" value="3"/>
</dbReference>
<dbReference type="Gene3D" id="3.90.930.1">
    <property type="match status" value="1"/>
</dbReference>
<dbReference type="EMBL" id="VOOS01000004">
    <property type="protein sequence ID" value="TXB64601.1"/>
    <property type="molecule type" value="Genomic_DNA"/>
</dbReference>
<keyword evidence="2" id="KW-1185">Reference proteome</keyword>
<reference evidence="1 2" key="1">
    <citation type="submission" date="2019-08" db="EMBL/GenBank/DDBJ databases">
        <title>Genome of Vicingus serpentipes NCIMB 15042.</title>
        <authorList>
            <person name="Bowman J.P."/>
        </authorList>
    </citation>
    <scope>NUCLEOTIDE SEQUENCE [LARGE SCALE GENOMIC DNA]</scope>
    <source>
        <strain evidence="1 2">NCIMB 15042</strain>
    </source>
</reference>
<name>A0A5C6RQI5_9FLAO</name>
<dbReference type="Proteomes" id="UP000321721">
    <property type="component" value="Unassembled WGS sequence"/>
</dbReference>
<sequence length="139" mass="16141">MKNFLIISQIAFLLFSCAPKEIEKIEASFEDGKPKLVCVYQNIDGVDVKVKERELYNNGNVRMEGVVKDGQREGLWKVYFDEGTLWSEGTYKNGKRNGEAKNYFPNGKLRYEGFFTDDKKSGHWKFYGEDGKLLEEKDF</sequence>
<comment type="caution">
    <text evidence="1">The sequence shown here is derived from an EMBL/GenBank/DDBJ whole genome shotgun (WGS) entry which is preliminary data.</text>
</comment>
<dbReference type="PROSITE" id="PS51257">
    <property type="entry name" value="PROKAR_LIPOPROTEIN"/>
    <property type="match status" value="1"/>
</dbReference>
<organism evidence="1 2">
    <name type="scientific">Vicingus serpentipes</name>
    <dbReference type="NCBI Taxonomy" id="1926625"/>
    <lineage>
        <taxon>Bacteria</taxon>
        <taxon>Pseudomonadati</taxon>
        <taxon>Bacteroidota</taxon>
        <taxon>Flavobacteriia</taxon>
        <taxon>Flavobacteriales</taxon>
        <taxon>Vicingaceae</taxon>
        <taxon>Vicingus</taxon>
    </lineage>
</organism>
<dbReference type="InterPro" id="IPR011652">
    <property type="entry name" value="MORN_2"/>
</dbReference>
<evidence type="ECO:0000313" key="1">
    <source>
        <dbReference type="EMBL" id="TXB64601.1"/>
    </source>
</evidence>
<evidence type="ECO:0008006" key="3">
    <source>
        <dbReference type="Google" id="ProtNLM"/>
    </source>
</evidence>
<evidence type="ECO:0000313" key="2">
    <source>
        <dbReference type="Proteomes" id="UP000321721"/>
    </source>
</evidence>
<dbReference type="RefSeq" id="WP_147100736.1">
    <property type="nucleotide sequence ID" value="NZ_VOOS01000004.1"/>
</dbReference>
<proteinExistence type="predicted"/>
<gene>
    <name evidence="1" type="ORF">FRY74_09120</name>
</gene>
<dbReference type="SUPFAM" id="SSF82185">
    <property type="entry name" value="Histone H3 K4-specific methyltransferase SET7/9 N-terminal domain"/>
    <property type="match status" value="1"/>
</dbReference>
<dbReference type="AlphaFoldDB" id="A0A5C6RQI5"/>